<dbReference type="EMBL" id="KY684108">
    <property type="protein sequence ID" value="ARF11183.1"/>
    <property type="molecule type" value="Genomic_DNA"/>
</dbReference>
<gene>
    <name evidence="1" type="ORF">Klosneuvirus_1_40</name>
</gene>
<proteinExistence type="predicted"/>
<sequence>MTREYSVRELLYISYLRKLQHPILQNPHLFIATYRHASFVGNNIGMACTLNPLDQSAIERTYVVIFIMSYVVEGLSFSESHVLAVNTATAFISGQISQNEWRNMRLEGNVAVSVMDEILNDFGMDLV</sequence>
<reference evidence="1" key="1">
    <citation type="journal article" date="2017" name="Science">
        <title>Giant viruses with an expanded complement of translation system components.</title>
        <authorList>
            <person name="Schulz F."/>
            <person name="Yutin N."/>
            <person name="Ivanova N.N."/>
            <person name="Ortega D.R."/>
            <person name="Lee T.K."/>
            <person name="Vierheilig J."/>
            <person name="Daims H."/>
            <person name="Horn M."/>
            <person name="Wagner M."/>
            <person name="Jensen G.J."/>
            <person name="Kyrpides N.C."/>
            <person name="Koonin E.V."/>
            <person name="Woyke T."/>
        </authorList>
    </citation>
    <scope>NUCLEOTIDE SEQUENCE</scope>
    <source>
        <strain evidence="1">KNV1</strain>
    </source>
</reference>
<name>A0A1V0SHJ8_9VIRU</name>
<protein>
    <submittedName>
        <fullName evidence="1">Uncharacterized protein</fullName>
    </submittedName>
</protein>
<evidence type="ECO:0000313" key="1">
    <source>
        <dbReference type="EMBL" id="ARF11183.1"/>
    </source>
</evidence>
<organism evidence="1">
    <name type="scientific">Klosneuvirus KNV1</name>
    <dbReference type="NCBI Taxonomy" id="1977640"/>
    <lineage>
        <taxon>Viruses</taxon>
        <taxon>Varidnaviria</taxon>
        <taxon>Bamfordvirae</taxon>
        <taxon>Nucleocytoviricota</taxon>
        <taxon>Megaviricetes</taxon>
        <taxon>Imitervirales</taxon>
        <taxon>Mimiviridae</taxon>
        <taxon>Klosneuvirinae</taxon>
        <taxon>Klosneuvirus</taxon>
    </lineage>
</organism>
<accession>A0A1V0SHJ8</accession>